<dbReference type="PROSITE" id="PS00583">
    <property type="entry name" value="PFKB_KINASES_1"/>
    <property type="match status" value="1"/>
</dbReference>
<evidence type="ECO:0000256" key="6">
    <source>
        <dbReference type="PIRNR" id="PIRNR000535"/>
    </source>
</evidence>
<dbReference type="PIRSF" id="PIRSF000535">
    <property type="entry name" value="1PFK/6PFK/LacC"/>
    <property type="match status" value="1"/>
</dbReference>
<dbReference type="InterPro" id="IPR017583">
    <property type="entry name" value="Tagatose/fructose_Pkinase"/>
</dbReference>
<dbReference type="FunFam" id="3.40.1190.20:FF:000001">
    <property type="entry name" value="Phosphofructokinase"/>
    <property type="match status" value="1"/>
</dbReference>
<dbReference type="Pfam" id="PF00294">
    <property type="entry name" value="PfkB"/>
    <property type="match status" value="1"/>
</dbReference>
<dbReference type="AlphaFoldDB" id="K2P0Q4"/>
<dbReference type="InterPro" id="IPR002173">
    <property type="entry name" value="Carboh/pur_kinase_PfkB_CS"/>
</dbReference>
<keyword evidence="4 8" id="KW-0418">Kinase</keyword>
<keyword evidence="5" id="KW-0067">ATP-binding</keyword>
<evidence type="ECO:0000313" key="8">
    <source>
        <dbReference type="EMBL" id="EKF40931.1"/>
    </source>
</evidence>
<dbReference type="SUPFAM" id="SSF53613">
    <property type="entry name" value="Ribokinase-like"/>
    <property type="match status" value="1"/>
</dbReference>
<keyword evidence="3" id="KW-0547">Nucleotide-binding</keyword>
<dbReference type="PANTHER" id="PTHR46566:SF2">
    <property type="entry name" value="ATP-DEPENDENT 6-PHOSPHOFRUCTOKINASE ISOZYME 2"/>
    <property type="match status" value="1"/>
</dbReference>
<dbReference type="InterPro" id="IPR029056">
    <property type="entry name" value="Ribokinase-like"/>
</dbReference>
<protein>
    <recommendedName>
        <fullName evidence="6">Phosphofructokinase</fullName>
    </recommendedName>
</protein>
<dbReference type="Proteomes" id="UP000007374">
    <property type="component" value="Unassembled WGS sequence"/>
</dbReference>
<organism evidence="8 9">
    <name type="scientific">Nitratireductor indicus C115</name>
    <dbReference type="NCBI Taxonomy" id="1231190"/>
    <lineage>
        <taxon>Bacteria</taxon>
        <taxon>Pseudomonadati</taxon>
        <taxon>Pseudomonadota</taxon>
        <taxon>Alphaproteobacteria</taxon>
        <taxon>Hyphomicrobiales</taxon>
        <taxon>Phyllobacteriaceae</taxon>
        <taxon>Nitratireductor</taxon>
    </lineage>
</organism>
<evidence type="ECO:0000256" key="4">
    <source>
        <dbReference type="ARBA" id="ARBA00022777"/>
    </source>
</evidence>
<dbReference type="GO" id="GO:0005524">
    <property type="term" value="F:ATP binding"/>
    <property type="evidence" value="ECO:0007669"/>
    <property type="project" value="UniProtKB-KW"/>
</dbReference>
<keyword evidence="9" id="KW-1185">Reference proteome</keyword>
<dbReference type="InterPro" id="IPR011611">
    <property type="entry name" value="PfkB_dom"/>
</dbReference>
<dbReference type="NCBIfam" id="TIGR03168">
    <property type="entry name" value="1-PFK"/>
    <property type="match status" value="1"/>
</dbReference>
<proteinExistence type="inferred from homology"/>
<dbReference type="STRING" id="721133.SAMN05216176_102569"/>
<dbReference type="PANTHER" id="PTHR46566">
    <property type="entry name" value="1-PHOSPHOFRUCTOKINASE-RELATED"/>
    <property type="match status" value="1"/>
</dbReference>
<gene>
    <name evidence="8" type="ORF">NA8A_18607</name>
</gene>
<dbReference type="Gene3D" id="3.40.1190.20">
    <property type="match status" value="1"/>
</dbReference>
<dbReference type="GO" id="GO:0005829">
    <property type="term" value="C:cytosol"/>
    <property type="evidence" value="ECO:0007669"/>
    <property type="project" value="TreeGrafter"/>
</dbReference>
<reference evidence="8 9" key="1">
    <citation type="journal article" date="2012" name="J. Bacteriol.">
        <title>Genome Sequence of Nitratireductor indicus Type Strain C115.</title>
        <authorList>
            <person name="Lai Q."/>
            <person name="Li G."/>
            <person name="Yu Z."/>
            <person name="Shao Z."/>
        </authorList>
    </citation>
    <scope>NUCLEOTIDE SEQUENCE [LARGE SCALE GENOMIC DNA]</scope>
    <source>
        <strain evidence="8 9">C115</strain>
    </source>
</reference>
<evidence type="ECO:0000256" key="3">
    <source>
        <dbReference type="ARBA" id="ARBA00022741"/>
    </source>
</evidence>
<dbReference type="CDD" id="cd01164">
    <property type="entry name" value="FruK_PfkB_like"/>
    <property type="match status" value="1"/>
</dbReference>
<keyword evidence="2 6" id="KW-0808">Transferase</keyword>
<dbReference type="PATRIC" id="fig|1231190.3.peg.3847"/>
<name>K2P0Q4_9HYPH</name>
<dbReference type="EMBL" id="AMSI01000014">
    <property type="protein sequence ID" value="EKF40931.1"/>
    <property type="molecule type" value="Genomic_DNA"/>
</dbReference>
<comment type="caution">
    <text evidence="8">The sequence shown here is derived from an EMBL/GenBank/DDBJ whole genome shotgun (WGS) entry which is preliminary data.</text>
</comment>
<sequence length="321" mass="33886">MQEDVRGARILTIVLNPAVDYSSRTEVVRPTRKVRVSHTRRDPGGGGINVARVVGRLGGNAETLLMAGGEIGALLERLVREEGIACQTLQISGQTRIGFTVYEESTGLEYRFVPEGPVVDEAEMAACLEAIENHEAAYVVASGSLPAGVPDDTYALMAERAARRGARFVLDTSGAALRATLEKARVFMVKPSREELEQYVGEKLDEEGLKHAALEIVERGAAEFVAVTMGADGGLLVSDKGVLRAPAVHVRVRSAVGAGDSFVAGMVTALARGDAVEAAFRLGIAAGAAAVMTPGTELCRRDDVFELLGKVAMQDALSAIP</sequence>
<evidence type="ECO:0000256" key="5">
    <source>
        <dbReference type="ARBA" id="ARBA00022840"/>
    </source>
</evidence>
<comment type="similarity">
    <text evidence="1 6">Belongs to the carbohydrate kinase PfkB family.</text>
</comment>
<dbReference type="RefSeq" id="WP_009451930.1">
    <property type="nucleotide sequence ID" value="NZ_AMSI01000014.1"/>
</dbReference>
<accession>K2P0Q4</accession>
<evidence type="ECO:0000259" key="7">
    <source>
        <dbReference type="Pfam" id="PF00294"/>
    </source>
</evidence>
<evidence type="ECO:0000256" key="2">
    <source>
        <dbReference type="ARBA" id="ARBA00022679"/>
    </source>
</evidence>
<dbReference type="GO" id="GO:0003872">
    <property type="term" value="F:6-phosphofructokinase activity"/>
    <property type="evidence" value="ECO:0007669"/>
    <property type="project" value="TreeGrafter"/>
</dbReference>
<evidence type="ECO:0000313" key="9">
    <source>
        <dbReference type="Proteomes" id="UP000007374"/>
    </source>
</evidence>
<feature type="domain" description="Carbohydrate kinase PfkB" evidence="7">
    <location>
        <begin position="25"/>
        <end position="299"/>
    </location>
</feature>
<evidence type="ECO:0000256" key="1">
    <source>
        <dbReference type="ARBA" id="ARBA00010688"/>
    </source>
</evidence>
<dbReference type="eggNOG" id="COG1105">
    <property type="taxonomic scope" value="Bacteria"/>
</dbReference>
<dbReference type="OrthoDB" id="9801219at2"/>